<evidence type="ECO:0000313" key="3">
    <source>
        <dbReference type="Proteomes" id="UP000252266"/>
    </source>
</evidence>
<gene>
    <name evidence="2" type="ORF">TH44_22455</name>
</gene>
<dbReference type="AlphaFoldDB" id="A0A367WSU4"/>
<comment type="caution">
    <text evidence="2">The sequence shown here is derived from an EMBL/GenBank/DDBJ whole genome shotgun (WGS) entry which is preliminary data.</text>
</comment>
<reference evidence="2 3" key="1">
    <citation type="submission" date="2014-07" db="EMBL/GenBank/DDBJ databases">
        <title>Draft genome sequence of Thalassospira xiamenensis IB13.</title>
        <authorList>
            <person name="Lai Q."/>
            <person name="Shao Z."/>
        </authorList>
    </citation>
    <scope>NUCLEOTIDE SEQUENCE [LARGE SCALE GENOMIC DNA]</scope>
    <source>
        <strain evidence="2 3">IB13</strain>
    </source>
</reference>
<feature type="transmembrane region" description="Helical" evidence="1">
    <location>
        <begin position="7"/>
        <end position="31"/>
    </location>
</feature>
<feature type="transmembrane region" description="Helical" evidence="1">
    <location>
        <begin position="72"/>
        <end position="92"/>
    </location>
</feature>
<sequence>MQTTQSWHSYLLGSAIIFAAFVFAVAIIAFMKLIGLVDYDHLWPAYIIGFLILALTVGTFKKYNLALKHISPVAVLVFAGCALIFLEIQYPWLF</sequence>
<keyword evidence="1" id="KW-0472">Membrane</keyword>
<keyword evidence="1" id="KW-0812">Transmembrane</keyword>
<accession>A0A367WSU4</accession>
<dbReference type="Proteomes" id="UP000252266">
    <property type="component" value="Unassembled WGS sequence"/>
</dbReference>
<proteinExistence type="predicted"/>
<evidence type="ECO:0000313" key="2">
    <source>
        <dbReference type="EMBL" id="RCK44536.1"/>
    </source>
</evidence>
<name>A0A367WSU4_9PROT</name>
<organism evidence="2 3">
    <name type="scientific">Thalassospira xiamenensis</name>
    <dbReference type="NCBI Taxonomy" id="220697"/>
    <lineage>
        <taxon>Bacteria</taxon>
        <taxon>Pseudomonadati</taxon>
        <taxon>Pseudomonadota</taxon>
        <taxon>Alphaproteobacteria</taxon>
        <taxon>Rhodospirillales</taxon>
        <taxon>Thalassospiraceae</taxon>
        <taxon>Thalassospira</taxon>
    </lineage>
</organism>
<dbReference type="RefSeq" id="WP_062959819.1">
    <property type="nucleotide sequence ID" value="NZ_JPWJ01000017.1"/>
</dbReference>
<keyword evidence="1" id="KW-1133">Transmembrane helix</keyword>
<protein>
    <submittedName>
        <fullName evidence="2">Uncharacterized protein</fullName>
    </submittedName>
</protein>
<feature type="transmembrane region" description="Helical" evidence="1">
    <location>
        <begin position="43"/>
        <end position="60"/>
    </location>
</feature>
<dbReference type="EMBL" id="JPWJ01000017">
    <property type="protein sequence ID" value="RCK44536.1"/>
    <property type="molecule type" value="Genomic_DNA"/>
</dbReference>
<evidence type="ECO:0000256" key="1">
    <source>
        <dbReference type="SAM" id="Phobius"/>
    </source>
</evidence>